<organism evidence="1 2">
    <name type="scientific">Zancudomyces culisetae</name>
    <name type="common">Gut fungus</name>
    <name type="synonym">Smittium culisetae</name>
    <dbReference type="NCBI Taxonomy" id="1213189"/>
    <lineage>
        <taxon>Eukaryota</taxon>
        <taxon>Fungi</taxon>
        <taxon>Fungi incertae sedis</taxon>
        <taxon>Zoopagomycota</taxon>
        <taxon>Kickxellomycotina</taxon>
        <taxon>Harpellomycetes</taxon>
        <taxon>Harpellales</taxon>
        <taxon>Legeriomycetaceae</taxon>
        <taxon>Zancudomyces</taxon>
    </lineage>
</organism>
<accession>A0A1R1PTE2</accession>
<dbReference type="SMART" id="SM00248">
    <property type="entry name" value="ANK"/>
    <property type="match status" value="4"/>
</dbReference>
<sequence>MYVVIDRNTSTVVYKGTIFMNEGEYLDVDIGSLFLENSESEKDLIDIKISHSLYFRPLVASRLGMKVLFKKLRTTLQTMAVEALIYVYDAKIKLPLGVSVSVEKNIKFTASKAILYSILVAARRSCELDIIELLKRVLEFNIKVTLSIQELRAFNNVYNMYTFGRSIAFIKKYGYETNMELLIYMACLCYSICWDREEQVKLLEDNYPDAICQQMLFDAAIFHEKTSLVKEYFFKVELNSENIRKITEMAYDRGYIDMIKFLLNHSDKLKGDLDENAIMIAIEHSDYELTKEIINKYPNIVSASCLAEAVESGDIRIAKLLINSGINLKSPEFNGITIANRNNDINMLQLLLENGASDGSLD</sequence>
<dbReference type="EMBL" id="LSSK01000234">
    <property type="protein sequence ID" value="OMH84217.1"/>
    <property type="molecule type" value="Genomic_DNA"/>
</dbReference>
<dbReference type="InterPro" id="IPR002110">
    <property type="entry name" value="Ankyrin_rpt"/>
</dbReference>
<reference evidence="2" key="1">
    <citation type="submission" date="2017-01" db="EMBL/GenBank/DDBJ databases">
        <authorList>
            <person name="Wang Y."/>
            <person name="White M."/>
            <person name="Kvist S."/>
            <person name="Moncalvo J.-M."/>
        </authorList>
    </citation>
    <scope>NUCLEOTIDE SEQUENCE [LARGE SCALE GENOMIC DNA]</scope>
    <source>
        <strain evidence="2">COL-18-3</strain>
    </source>
</reference>
<comment type="caution">
    <text evidence="1">The sequence shown here is derived from an EMBL/GenBank/DDBJ whole genome shotgun (WGS) entry which is preliminary data.</text>
</comment>
<gene>
    <name evidence="1" type="ORF">AX774_g2263</name>
</gene>
<dbReference type="AlphaFoldDB" id="A0A1R1PTE2"/>
<evidence type="ECO:0000313" key="1">
    <source>
        <dbReference type="EMBL" id="OMH84217.1"/>
    </source>
</evidence>
<dbReference type="Gene3D" id="1.25.40.20">
    <property type="entry name" value="Ankyrin repeat-containing domain"/>
    <property type="match status" value="1"/>
</dbReference>
<evidence type="ECO:0000313" key="2">
    <source>
        <dbReference type="Proteomes" id="UP000188320"/>
    </source>
</evidence>
<dbReference type="Proteomes" id="UP000188320">
    <property type="component" value="Unassembled WGS sequence"/>
</dbReference>
<name>A0A1R1PTE2_ZANCU</name>
<protein>
    <submittedName>
        <fullName evidence="1">Uncharacterized protein</fullName>
    </submittedName>
</protein>
<dbReference type="OrthoDB" id="20872at2759"/>
<dbReference type="SUPFAM" id="SSF48403">
    <property type="entry name" value="Ankyrin repeat"/>
    <property type="match status" value="1"/>
</dbReference>
<keyword evidence="2" id="KW-1185">Reference proteome</keyword>
<proteinExistence type="predicted"/>
<dbReference type="InterPro" id="IPR036770">
    <property type="entry name" value="Ankyrin_rpt-contain_sf"/>
</dbReference>